<dbReference type="SUPFAM" id="SSF47203">
    <property type="entry name" value="Acyl-CoA dehydrogenase C-terminal domain-like"/>
    <property type="match status" value="1"/>
</dbReference>
<protein>
    <submittedName>
        <fullName evidence="9">Acyl-CoA dehydrogenase</fullName>
    </submittedName>
</protein>
<keyword evidence="3 5" id="KW-0285">Flavoprotein</keyword>
<evidence type="ECO:0000256" key="2">
    <source>
        <dbReference type="ARBA" id="ARBA00009347"/>
    </source>
</evidence>
<dbReference type="InterPro" id="IPR009100">
    <property type="entry name" value="AcylCoA_DH/oxidase_NM_dom_sf"/>
</dbReference>
<evidence type="ECO:0000259" key="7">
    <source>
        <dbReference type="Pfam" id="PF02770"/>
    </source>
</evidence>
<dbReference type="PANTHER" id="PTHR43884">
    <property type="entry name" value="ACYL-COA DEHYDROGENASE"/>
    <property type="match status" value="1"/>
</dbReference>
<dbReference type="Gene3D" id="2.40.110.10">
    <property type="entry name" value="Butyryl-CoA Dehydrogenase, subunit A, domain 2"/>
    <property type="match status" value="1"/>
</dbReference>
<dbReference type="PROSITE" id="PS00073">
    <property type="entry name" value="ACYL_COA_DH_2"/>
    <property type="match status" value="1"/>
</dbReference>
<evidence type="ECO:0000256" key="3">
    <source>
        <dbReference type="ARBA" id="ARBA00022630"/>
    </source>
</evidence>
<evidence type="ECO:0000256" key="5">
    <source>
        <dbReference type="RuleBase" id="RU362125"/>
    </source>
</evidence>
<name>A0A1H9D267_9GAMM</name>
<reference evidence="9 10" key="1">
    <citation type="submission" date="2016-10" db="EMBL/GenBank/DDBJ databases">
        <authorList>
            <person name="de Groot N.N."/>
        </authorList>
    </citation>
    <scope>NUCLEOTIDE SEQUENCE [LARGE SCALE GENOMIC DNA]</scope>
    <source>
        <strain evidence="9 10">DSM 25927</strain>
    </source>
</reference>
<proteinExistence type="inferred from homology"/>
<comment type="cofactor">
    <cofactor evidence="1 5">
        <name>FAD</name>
        <dbReference type="ChEBI" id="CHEBI:57692"/>
    </cofactor>
</comment>
<dbReference type="GO" id="GO:0003995">
    <property type="term" value="F:acyl-CoA dehydrogenase activity"/>
    <property type="evidence" value="ECO:0007669"/>
    <property type="project" value="InterPro"/>
</dbReference>
<dbReference type="SUPFAM" id="SSF56645">
    <property type="entry name" value="Acyl-CoA dehydrogenase NM domain-like"/>
    <property type="match status" value="1"/>
</dbReference>
<evidence type="ECO:0000259" key="6">
    <source>
        <dbReference type="Pfam" id="PF00441"/>
    </source>
</evidence>
<dbReference type="EMBL" id="FOFS01000003">
    <property type="protein sequence ID" value="SEQ07457.1"/>
    <property type="molecule type" value="Genomic_DNA"/>
</dbReference>
<dbReference type="STRING" id="489703.SAMN04488038_103277"/>
<dbReference type="InterPro" id="IPR006091">
    <property type="entry name" value="Acyl-CoA_Oxase/DH_mid-dom"/>
</dbReference>
<evidence type="ECO:0000256" key="1">
    <source>
        <dbReference type="ARBA" id="ARBA00001974"/>
    </source>
</evidence>
<keyword evidence="10" id="KW-1185">Reference proteome</keyword>
<keyword evidence="4 5" id="KW-0274">FAD</keyword>
<organism evidence="9 10">
    <name type="scientific">Solimonas aquatica</name>
    <dbReference type="NCBI Taxonomy" id="489703"/>
    <lineage>
        <taxon>Bacteria</taxon>
        <taxon>Pseudomonadati</taxon>
        <taxon>Pseudomonadota</taxon>
        <taxon>Gammaproteobacteria</taxon>
        <taxon>Nevskiales</taxon>
        <taxon>Nevskiaceae</taxon>
        <taxon>Solimonas</taxon>
    </lineage>
</organism>
<dbReference type="Gene3D" id="1.20.140.10">
    <property type="entry name" value="Butyryl-CoA Dehydrogenase, subunit A, domain 3"/>
    <property type="match status" value="1"/>
</dbReference>
<evidence type="ECO:0000313" key="10">
    <source>
        <dbReference type="Proteomes" id="UP000199233"/>
    </source>
</evidence>
<dbReference type="Proteomes" id="UP000199233">
    <property type="component" value="Unassembled WGS sequence"/>
</dbReference>
<feature type="domain" description="Acyl-CoA oxidase/dehydrogenase middle" evidence="7">
    <location>
        <begin position="200"/>
        <end position="290"/>
    </location>
</feature>
<dbReference type="GO" id="GO:0050660">
    <property type="term" value="F:flavin adenine dinucleotide binding"/>
    <property type="evidence" value="ECO:0007669"/>
    <property type="project" value="InterPro"/>
</dbReference>
<accession>A0A1H9D267</accession>
<dbReference type="InterPro" id="IPR046373">
    <property type="entry name" value="Acyl-CoA_Oxase/DH_mid-dom_sf"/>
</dbReference>
<evidence type="ECO:0000259" key="8">
    <source>
        <dbReference type="Pfam" id="PF02771"/>
    </source>
</evidence>
<keyword evidence="5" id="KW-0560">Oxidoreductase</keyword>
<dbReference type="Pfam" id="PF02771">
    <property type="entry name" value="Acyl-CoA_dh_N"/>
    <property type="match status" value="1"/>
</dbReference>
<dbReference type="InterPro" id="IPR009075">
    <property type="entry name" value="AcylCo_DH/oxidase_C"/>
</dbReference>
<dbReference type="Pfam" id="PF00441">
    <property type="entry name" value="Acyl-CoA_dh_1"/>
    <property type="match status" value="1"/>
</dbReference>
<dbReference type="PANTHER" id="PTHR43884:SF12">
    <property type="entry name" value="ISOVALERYL-COA DEHYDROGENASE, MITOCHONDRIAL-RELATED"/>
    <property type="match status" value="1"/>
</dbReference>
<dbReference type="InterPro" id="IPR037069">
    <property type="entry name" value="AcylCoA_DH/ox_N_sf"/>
</dbReference>
<dbReference type="Pfam" id="PF02770">
    <property type="entry name" value="Acyl-CoA_dh_M"/>
    <property type="match status" value="1"/>
</dbReference>
<feature type="domain" description="Acyl-CoA dehydrogenase/oxidase N-terminal" evidence="8">
    <location>
        <begin position="82"/>
        <end position="193"/>
    </location>
</feature>
<dbReference type="InterPro" id="IPR013786">
    <property type="entry name" value="AcylCoA_DH/ox_N"/>
</dbReference>
<gene>
    <name evidence="9" type="ORF">SAMN04488038_103277</name>
</gene>
<evidence type="ECO:0000256" key="4">
    <source>
        <dbReference type="ARBA" id="ARBA00022827"/>
    </source>
</evidence>
<comment type="similarity">
    <text evidence="2 5">Belongs to the acyl-CoA dehydrogenase family.</text>
</comment>
<evidence type="ECO:0000313" key="9">
    <source>
        <dbReference type="EMBL" id="SEQ07457.1"/>
    </source>
</evidence>
<feature type="domain" description="Acyl-CoA dehydrogenase/oxidase C-terminal" evidence="6">
    <location>
        <begin position="306"/>
        <end position="435"/>
    </location>
</feature>
<dbReference type="AlphaFoldDB" id="A0A1H9D267"/>
<dbReference type="Gene3D" id="1.10.540.10">
    <property type="entry name" value="Acyl-CoA dehydrogenase/oxidase, N-terminal domain"/>
    <property type="match status" value="1"/>
</dbReference>
<dbReference type="InterPro" id="IPR006089">
    <property type="entry name" value="Acyl-CoA_DH_CS"/>
</dbReference>
<dbReference type="InterPro" id="IPR036250">
    <property type="entry name" value="AcylCo_DH-like_C"/>
</dbReference>
<sequence>MSLVNKAMGLGLRLINRVSSSEQLDRLHLRKATERALRVGSRNGFRIATSAARRFAATRKLLAPSRLPRAASDPQLFDLSPSEEQRMLQDAAQRFAMEALRPAASEADSSCAAPAELLSGAAELGITLLGIPEELDGAGTESNAVTQVLIAEALAQGDMGLALACLAPSAVSNALTRWGDAEQQTRYLPSFAAEHAPVAALAVQEPQVLFNPFALQTSARREGEGFVLSGVKSLVPRAAQAELFIVAAQLEGVGPALFIVESGGAGMGLSTEPAMGLRAAATARLQLDRVKLPATALLAAGDAAVYAECISLSRIAWSALATGTAQAALDYLIPYVNERQAFGEPISHRQSVAFTISDISIELEGLRLVNWRAASRADAGLPFAREAMLARQLAAEKGVRIGSDAVQLLGGHGFVKEHPVERWYRDLRAAGMLEGMLLV</sequence>